<reference evidence="1" key="1">
    <citation type="journal article" date="2018" name="DNA Res.">
        <title>Multiple hybrid de novo genome assembly of finger millet, an orphan allotetraploid crop.</title>
        <authorList>
            <person name="Hatakeyama M."/>
            <person name="Aluri S."/>
            <person name="Balachadran M.T."/>
            <person name="Sivarajan S.R."/>
            <person name="Patrignani A."/>
            <person name="Gruter S."/>
            <person name="Poveda L."/>
            <person name="Shimizu-Inatsugi R."/>
            <person name="Baeten J."/>
            <person name="Francoijs K.J."/>
            <person name="Nataraja K.N."/>
            <person name="Reddy Y.A.N."/>
            <person name="Phadnis S."/>
            <person name="Ravikumar R.L."/>
            <person name="Schlapbach R."/>
            <person name="Sreeman S.M."/>
            <person name="Shimizu K.K."/>
        </authorList>
    </citation>
    <scope>NUCLEOTIDE SEQUENCE</scope>
</reference>
<organism evidence="1 2">
    <name type="scientific">Eleusine coracana subsp. coracana</name>
    <dbReference type="NCBI Taxonomy" id="191504"/>
    <lineage>
        <taxon>Eukaryota</taxon>
        <taxon>Viridiplantae</taxon>
        <taxon>Streptophyta</taxon>
        <taxon>Embryophyta</taxon>
        <taxon>Tracheophyta</taxon>
        <taxon>Spermatophyta</taxon>
        <taxon>Magnoliopsida</taxon>
        <taxon>Liliopsida</taxon>
        <taxon>Poales</taxon>
        <taxon>Poaceae</taxon>
        <taxon>PACMAD clade</taxon>
        <taxon>Chloridoideae</taxon>
        <taxon>Cynodonteae</taxon>
        <taxon>Eleusininae</taxon>
        <taxon>Eleusine</taxon>
    </lineage>
</organism>
<protein>
    <submittedName>
        <fullName evidence="1">Uncharacterized protein</fullName>
    </submittedName>
</protein>
<proteinExistence type="predicted"/>
<comment type="caution">
    <text evidence="1">The sequence shown here is derived from an EMBL/GenBank/DDBJ whole genome shotgun (WGS) entry which is preliminary data.</text>
</comment>
<dbReference type="AlphaFoldDB" id="A0AAV5CWZ1"/>
<accession>A0AAV5CWZ1</accession>
<dbReference type="Proteomes" id="UP001054889">
    <property type="component" value="Unassembled WGS sequence"/>
</dbReference>
<evidence type="ECO:0000313" key="1">
    <source>
        <dbReference type="EMBL" id="GJN02750.1"/>
    </source>
</evidence>
<sequence length="99" mass="11326">MGLVKLQIWYCKRLVHPARLTGTQAESTLLRLRWRPDALGVHVLPCGCLGLIFGYDIGISGGVSEMEPFLKRFFSHILERMAAAKGNEYFVYDRRTARR</sequence>
<reference evidence="1" key="2">
    <citation type="submission" date="2021-12" db="EMBL/GenBank/DDBJ databases">
        <title>Resequencing data analysis of finger millet.</title>
        <authorList>
            <person name="Hatakeyama M."/>
            <person name="Aluri S."/>
            <person name="Balachadran M.T."/>
            <person name="Sivarajan S.R."/>
            <person name="Poveda L."/>
            <person name="Shimizu-Inatsugi R."/>
            <person name="Schlapbach R."/>
            <person name="Sreeman S.M."/>
            <person name="Shimizu K.K."/>
        </authorList>
    </citation>
    <scope>NUCLEOTIDE SEQUENCE</scope>
</reference>
<evidence type="ECO:0000313" key="2">
    <source>
        <dbReference type="Proteomes" id="UP001054889"/>
    </source>
</evidence>
<keyword evidence="2" id="KW-1185">Reference proteome</keyword>
<name>A0AAV5CWZ1_ELECO</name>
<gene>
    <name evidence="1" type="primary">ga20131</name>
    <name evidence="1" type="ORF">PR202_ga20131</name>
</gene>
<dbReference type="EMBL" id="BQKI01000009">
    <property type="protein sequence ID" value="GJN02750.1"/>
    <property type="molecule type" value="Genomic_DNA"/>
</dbReference>